<feature type="domain" description="TRAPPC10/Trs130 N-terminal" evidence="6">
    <location>
        <begin position="362"/>
        <end position="402"/>
    </location>
</feature>
<dbReference type="Pfam" id="PF23036">
    <property type="entry name" value="TRAPPC10_1st"/>
    <property type="match status" value="2"/>
</dbReference>
<comment type="subcellular location">
    <subcellularLocation>
        <location evidence="1">Golgi apparatus</location>
    </subcellularLocation>
</comment>
<dbReference type="Pfam" id="PF24967">
    <property type="entry name" value="NTS_TR130"/>
    <property type="match status" value="1"/>
</dbReference>
<dbReference type="InterPro" id="IPR056916">
    <property type="entry name" value="NTS_TR130"/>
</dbReference>
<evidence type="ECO:0000256" key="2">
    <source>
        <dbReference type="ARBA" id="ARBA00022448"/>
    </source>
</evidence>
<evidence type="ECO:0008006" key="11">
    <source>
        <dbReference type="Google" id="ProtNLM"/>
    </source>
</evidence>
<dbReference type="PANTHER" id="PTHR13251:SF3">
    <property type="entry name" value="TRAFFICKING PROTEIN PARTICLE COMPLEX SUBUNIT 10"/>
    <property type="match status" value="1"/>
</dbReference>
<evidence type="ECO:0000313" key="10">
    <source>
        <dbReference type="Proteomes" id="UP000606974"/>
    </source>
</evidence>
<dbReference type="InterPro" id="IPR055505">
    <property type="entry name" value="DUF7077"/>
</dbReference>
<keyword evidence="2" id="KW-0813">Transport</keyword>
<evidence type="ECO:0000259" key="7">
    <source>
        <dbReference type="Pfam" id="PF23274"/>
    </source>
</evidence>
<dbReference type="PANTHER" id="PTHR13251">
    <property type="entry name" value="EPILEPSY HOLOPROSENCEPHALY CANDIDATE 1/TMEM1"/>
    <property type="match status" value="1"/>
</dbReference>
<evidence type="ECO:0000256" key="1">
    <source>
        <dbReference type="ARBA" id="ARBA00004555"/>
    </source>
</evidence>
<name>A0A8H7AGU1_9EURO</name>
<dbReference type="InterPro" id="IPR056913">
    <property type="entry name" value="TRAPPC10/Trs130_N"/>
</dbReference>
<dbReference type="Proteomes" id="UP000606974">
    <property type="component" value="Unassembled WGS sequence"/>
</dbReference>
<feature type="domain" description="Trs130 NTS" evidence="8">
    <location>
        <begin position="623"/>
        <end position="712"/>
    </location>
</feature>
<dbReference type="Pfam" id="PF24965">
    <property type="entry name" value="TRS130_4HB"/>
    <property type="match status" value="1"/>
</dbReference>
<dbReference type="EMBL" id="JAACFV010000066">
    <property type="protein sequence ID" value="KAF7507617.1"/>
    <property type="molecule type" value="Genomic_DNA"/>
</dbReference>
<accession>A0A8H7AGU1</accession>
<evidence type="ECO:0000259" key="6">
    <source>
        <dbReference type="Pfam" id="PF23036"/>
    </source>
</evidence>
<proteinExistence type="predicted"/>
<feature type="domain" description="DUF7077" evidence="7">
    <location>
        <begin position="893"/>
        <end position="1018"/>
    </location>
</feature>
<dbReference type="InterPro" id="IPR045126">
    <property type="entry name" value="TRAPPC10/Trs130"/>
</dbReference>
<evidence type="ECO:0000259" key="5">
    <source>
        <dbReference type="Pfam" id="PF12584"/>
    </source>
</evidence>
<sequence length="1418" mass="158871">MDRSSLPTSSSKVTAQCVDPSDLFSTFKPLLLQYLPLRNLHWKSPNRPLRSINTLHVDVIKDGNESASIPERRHQIPGLRQTPYLKIYLLRCDDNETYKATCRKQIREWIKSNAQQAENNTAASNQEKHDAFEWLIVHVVFPETPAAAQLWKSKEARLGTTDSSDSITNKSKWPGKGSSNVFEKLRADFNGSSKSAVERVAQIRVPNAGQQISAEMQEQFLDLVEKLKLTILSSFDLRVSQYEEDIREKDSQRILPGWNFNTFFVLKEGLARGFENVGLFEDALVVYDELALGLDIIVHEQLEVKGSDHGGRFLPYSDELKDKIQACLKDTNEGTGENARPKLDLDADPAVRLQRRDYPLDASRSPFRELILANDISIFDFRLYIFSRQLDLLLRSANARSIADEPSESQAEHSELEEHFLPLADACQRTLDFVTNGTRTLRHDLELALEMNEVMSTDERHFRSSVISNFILSWMYVSSLQVLAQTSSPGLILPSAEAMPSRTISKSSSRFQASNPTKFTIEPSPSTFSRTPSPTRLDLTARSARSGDGLAQPSSTLASRTGAEELAGARAELYLLARAAVQQIGDQHGWKNRWSVHGLAEVQNEEAAERLICPVINGLQHLDLRSIFHSKKSFKMLFGCLTTFSYRHLLAAKRTNSAEKAIAELAVLKYEAGEYESGASYLGRIASYYSDAQWPALEATFLELYASCMKELGRHGEYVSSLLRLLGQVRRSQQTYPFSSVDRYLADLWLFSEHLTNPVSAKFSDFFSIRRLAPYIHHHQDRDGFFIYMDLAFIGASVEVPNGLQMTLSSTHESTPSTITLHSQPIKIVNSPIRVELNSSLSILGWYAIDKLELKIGNILFIENYKDMFSALVDQPKLNHHRLLRFFIYPPFRSLQATACPAHYLHLAQPRSMQIEMKTGWNEIQACTLSMKSGTPGLRLRLHDAKVQAANGLETPSLTGHRESTQAIQVTHCPADSEYKFLIPYTVENADIPVISARLDIEYSTAKGNFLYSSVVAINTILPVSVNVQDLFKENALFSRFTISPATLVPLRLWRYEMQSSEETYSIESHADNEDAMDVFPKQPASLIYKVTRLQPTSVSRSGETPLALSVKFSCLDEVVLKVIEQHFIASVTAGPVASLAQPLCAHLLSTFRSQWSALDLEVICLCHEIEIWPFEDLCWEAVLKGFDIKTSGLAKTWLQEWHQHNVIIPIYSDLGGSDPPSRQIVIPVDIPKPPIVVTTSLYVDSRHTEAVTIGEALLADLQISVTRDWAAAESLAEKDVQLQISFEVLAPPDDWTIGGTRKGRLPAQDPVQSMPVILLPQRTGHLLLPSVEVKCYKVETLEGDGPSSEGTRVPCEVDLRSLAQSVHVVSGMKETVVEIGVDAEATNHTGSEKRTWLVGSKGRETAMTNTDRIQMYE</sequence>
<evidence type="ECO:0000313" key="9">
    <source>
        <dbReference type="EMBL" id="KAF7507617.1"/>
    </source>
</evidence>
<dbReference type="GO" id="GO:0005829">
    <property type="term" value="C:cytosol"/>
    <property type="evidence" value="ECO:0007669"/>
    <property type="project" value="GOC"/>
</dbReference>
<comment type="caution">
    <text evidence="9">The sequence shown here is derived from an EMBL/GenBank/DDBJ whole genome shotgun (WGS) entry which is preliminary data.</text>
</comment>
<keyword evidence="3" id="KW-0333">Golgi apparatus</keyword>
<dbReference type="GO" id="GO:0034498">
    <property type="term" value="P:early endosome to Golgi transport"/>
    <property type="evidence" value="ECO:0007669"/>
    <property type="project" value="TreeGrafter"/>
</dbReference>
<feature type="compositionally biased region" description="Polar residues" evidence="4">
    <location>
        <begin position="506"/>
        <end position="518"/>
    </location>
</feature>
<reference evidence="9" key="1">
    <citation type="submission" date="2020-02" db="EMBL/GenBank/DDBJ databases">
        <authorList>
            <person name="Palmer J.M."/>
        </authorList>
    </citation>
    <scope>NUCLEOTIDE SEQUENCE</scope>
    <source>
        <strain evidence="9">EPUS1.4</strain>
        <tissue evidence="9">Thallus</tissue>
    </source>
</reference>
<dbReference type="OrthoDB" id="10256906at2759"/>
<keyword evidence="10" id="KW-1185">Reference proteome</keyword>
<evidence type="ECO:0000259" key="8">
    <source>
        <dbReference type="Pfam" id="PF24967"/>
    </source>
</evidence>
<protein>
    <recommendedName>
        <fullName evidence="11">Trafficking protein particle complex subunit 10</fullName>
    </recommendedName>
</protein>
<feature type="domain" description="TRAPPC10/Trs130 C-terminal" evidence="5">
    <location>
        <begin position="1228"/>
        <end position="1370"/>
    </location>
</feature>
<evidence type="ECO:0000256" key="4">
    <source>
        <dbReference type="SAM" id="MobiDB-lite"/>
    </source>
</evidence>
<dbReference type="GO" id="GO:1990071">
    <property type="term" value="C:TRAPPII protein complex"/>
    <property type="evidence" value="ECO:0007669"/>
    <property type="project" value="InterPro"/>
</dbReference>
<feature type="domain" description="TRAPPC10/Trs130 N-terminal" evidence="6">
    <location>
        <begin position="10"/>
        <end position="299"/>
    </location>
</feature>
<evidence type="ECO:0000256" key="3">
    <source>
        <dbReference type="ARBA" id="ARBA00023034"/>
    </source>
</evidence>
<dbReference type="Pfam" id="PF23274">
    <property type="entry name" value="DUF7077"/>
    <property type="match status" value="1"/>
</dbReference>
<feature type="compositionally biased region" description="Low complexity" evidence="4">
    <location>
        <begin position="523"/>
        <end position="536"/>
    </location>
</feature>
<dbReference type="Pfam" id="PF12584">
    <property type="entry name" value="TRAPPC10"/>
    <property type="match status" value="1"/>
</dbReference>
<organism evidence="9 10">
    <name type="scientific">Endocarpon pusillum</name>
    <dbReference type="NCBI Taxonomy" id="364733"/>
    <lineage>
        <taxon>Eukaryota</taxon>
        <taxon>Fungi</taxon>
        <taxon>Dikarya</taxon>
        <taxon>Ascomycota</taxon>
        <taxon>Pezizomycotina</taxon>
        <taxon>Eurotiomycetes</taxon>
        <taxon>Chaetothyriomycetidae</taxon>
        <taxon>Verrucariales</taxon>
        <taxon>Verrucariaceae</taxon>
        <taxon>Endocarpon</taxon>
    </lineage>
</organism>
<gene>
    <name evidence="9" type="ORF">GJ744_010287</name>
</gene>
<dbReference type="InterPro" id="IPR022233">
    <property type="entry name" value="TRAPPC10/Trs130_C"/>
</dbReference>
<dbReference type="GO" id="GO:0006891">
    <property type="term" value="P:intra-Golgi vesicle-mediated transport"/>
    <property type="evidence" value="ECO:0007669"/>
    <property type="project" value="TreeGrafter"/>
</dbReference>
<feature type="region of interest" description="Disordered" evidence="4">
    <location>
        <begin position="506"/>
        <end position="536"/>
    </location>
</feature>